<evidence type="ECO:0000256" key="1">
    <source>
        <dbReference type="SAM" id="MobiDB-lite"/>
    </source>
</evidence>
<evidence type="ECO:0000313" key="2">
    <source>
        <dbReference type="EMBL" id="KAG9389765.1"/>
    </source>
</evidence>
<dbReference type="Proteomes" id="UP000717585">
    <property type="component" value="Unassembled WGS sequence"/>
</dbReference>
<accession>A0A8J6AQU3</accession>
<name>A0A8J6AQU3_9EUKA</name>
<feature type="region of interest" description="Disordered" evidence="1">
    <location>
        <begin position="1"/>
        <end position="23"/>
    </location>
</feature>
<proteinExistence type="predicted"/>
<gene>
    <name evidence="2" type="ORF">J8273_8440</name>
</gene>
<protein>
    <submittedName>
        <fullName evidence="2">Uncharacterized protein</fullName>
    </submittedName>
</protein>
<comment type="caution">
    <text evidence="2">The sequence shown here is derived from an EMBL/GenBank/DDBJ whole genome shotgun (WGS) entry which is preliminary data.</text>
</comment>
<evidence type="ECO:0000313" key="3">
    <source>
        <dbReference type="Proteomes" id="UP000717585"/>
    </source>
</evidence>
<organism evidence="2 3">
    <name type="scientific">Carpediemonas membranifera</name>
    <dbReference type="NCBI Taxonomy" id="201153"/>
    <lineage>
        <taxon>Eukaryota</taxon>
        <taxon>Metamonada</taxon>
        <taxon>Carpediemonas-like organisms</taxon>
        <taxon>Carpediemonas</taxon>
    </lineage>
</organism>
<reference evidence="2" key="1">
    <citation type="submission" date="2021-05" db="EMBL/GenBank/DDBJ databases">
        <title>A free-living protist that lacks canonical eukaryotic 1 DNA replication and segregation systems.</title>
        <authorList>
            <person name="Salas-Leiva D.E."/>
            <person name="Tromer E.C."/>
            <person name="Curtis B.A."/>
            <person name="Jerlstrom-Hultqvist J."/>
            <person name="Kolisko M."/>
            <person name="Yi Z."/>
            <person name="Salas-Leiva J.S."/>
            <person name="Gallot-Lavallee L."/>
            <person name="Kops G.J.P.L."/>
            <person name="Archibald J.M."/>
            <person name="Simpson A.G.B."/>
            <person name="Roger A.J."/>
        </authorList>
    </citation>
    <scope>NUCLEOTIDE SEQUENCE</scope>
    <source>
        <strain evidence="2">BICM</strain>
    </source>
</reference>
<dbReference type="AlphaFoldDB" id="A0A8J6AQU3"/>
<dbReference type="EMBL" id="JAHDYR010000067">
    <property type="protein sequence ID" value="KAG9389765.1"/>
    <property type="molecule type" value="Genomic_DNA"/>
</dbReference>
<sequence>MPEQRVPEQNMEENMAENGMQHEDDSYVTWRDFRAFQDEVRGQFAEVRGDIRQLNATIEELPGRILAMIHNRD</sequence>
<keyword evidence="3" id="KW-1185">Reference proteome</keyword>